<proteinExistence type="predicted"/>
<accession>A0A1E1KGU4</accession>
<dbReference type="Gene3D" id="1.10.490.10">
    <property type="entry name" value="Globins"/>
    <property type="match status" value="1"/>
</dbReference>
<dbReference type="Proteomes" id="UP000178129">
    <property type="component" value="Unassembled WGS sequence"/>
</dbReference>
<dbReference type="InParanoid" id="A0A1E1KGU4"/>
<dbReference type="Pfam" id="PF11563">
    <property type="entry name" value="Protoglobin"/>
    <property type="match status" value="1"/>
</dbReference>
<sequence>MQHITPSSLLSLPSRITYLSAFLSLTPDDGLALLAAKPLIAPLIPTIIDAVYSKLLSFDITARAFVPKNTDYEGDLVKILQELTLEHPEIALGKEFLKVSLTTSSNSSQTTDLTPTSPFWVYLNNVGIMHTGLPGSKHRVKRPELRVEYIHMGLLHGYIVDIVIGAVINIDAIDNEMNCKVMRALNKVIWIQNDLMARHYLVESDDGNTEVEMVTPPLSDAEGEHVKGGCPFSG</sequence>
<reference evidence="3" key="1">
    <citation type="submission" date="2016-03" db="EMBL/GenBank/DDBJ databases">
        <authorList>
            <person name="Ploux O."/>
        </authorList>
    </citation>
    <scope>NUCLEOTIDE SEQUENCE [LARGE SCALE GENOMIC DNA]</scope>
    <source>
        <strain evidence="3">UK7</strain>
    </source>
</reference>
<comment type="caution">
    <text evidence="2">The sequence shown here is derived from an EMBL/GenBank/DDBJ whole genome shotgun (WGS) entry which is preliminary data.</text>
</comment>
<evidence type="ECO:0000313" key="2">
    <source>
        <dbReference type="EMBL" id="CZS97257.1"/>
    </source>
</evidence>
<dbReference type="GO" id="GO:0019825">
    <property type="term" value="F:oxygen binding"/>
    <property type="evidence" value="ECO:0007669"/>
    <property type="project" value="InterPro"/>
</dbReference>
<evidence type="ECO:0000313" key="3">
    <source>
        <dbReference type="Proteomes" id="UP000178129"/>
    </source>
</evidence>
<keyword evidence="3" id="KW-1185">Reference proteome</keyword>
<dbReference type="InterPro" id="IPR044398">
    <property type="entry name" value="Globin-sensor_dom"/>
</dbReference>
<dbReference type="EMBL" id="FJUW01000013">
    <property type="protein sequence ID" value="CZS97257.1"/>
    <property type="molecule type" value="Genomic_DNA"/>
</dbReference>
<dbReference type="GO" id="GO:0020037">
    <property type="term" value="F:heme binding"/>
    <property type="evidence" value="ECO:0007669"/>
    <property type="project" value="InterPro"/>
</dbReference>
<organism evidence="2 3">
    <name type="scientific">Rhynchosporium graminicola</name>
    <dbReference type="NCBI Taxonomy" id="2792576"/>
    <lineage>
        <taxon>Eukaryota</taxon>
        <taxon>Fungi</taxon>
        <taxon>Dikarya</taxon>
        <taxon>Ascomycota</taxon>
        <taxon>Pezizomycotina</taxon>
        <taxon>Leotiomycetes</taxon>
        <taxon>Helotiales</taxon>
        <taxon>Ploettnerulaceae</taxon>
        <taxon>Rhynchosporium</taxon>
    </lineage>
</organism>
<dbReference type="PANTHER" id="PTHR42071:SF1">
    <property type="entry name" value="GLOBIN-SENSOR DOMAIN-CONTAINING PROTEIN"/>
    <property type="match status" value="1"/>
</dbReference>
<protein>
    <recommendedName>
        <fullName evidence="1">Globin-sensor domain-containing protein</fullName>
    </recommendedName>
</protein>
<dbReference type="PANTHER" id="PTHR42071">
    <property type="entry name" value="PROTOGLOBIN DOMAIN-CONTAINING PROTEIN"/>
    <property type="match status" value="1"/>
</dbReference>
<dbReference type="AlphaFoldDB" id="A0A1E1KGU4"/>
<name>A0A1E1KGU4_9HELO</name>
<dbReference type="InterPro" id="IPR012292">
    <property type="entry name" value="Globin/Proto"/>
</dbReference>
<feature type="domain" description="Globin-sensor" evidence="1">
    <location>
        <begin position="14"/>
        <end position="203"/>
    </location>
</feature>
<gene>
    <name evidence="2" type="ORF">RCO7_00325</name>
</gene>
<evidence type="ECO:0000259" key="1">
    <source>
        <dbReference type="Pfam" id="PF11563"/>
    </source>
</evidence>